<feature type="domain" description="STAS" evidence="3">
    <location>
        <begin position="19"/>
        <end position="129"/>
    </location>
</feature>
<dbReference type="Gene3D" id="3.30.750.24">
    <property type="entry name" value="STAS domain"/>
    <property type="match status" value="1"/>
</dbReference>
<sequence length="133" mass="14238">MSATTGETGRPPTSQDSALRVRTRHAGAIPVIAVEGEVDLSTVESVRDAVHCELKATQPQGLILDLTGVTFLCSTGLQLLVDADRRMQDNGGALCVVGARREVLRPLQLTGLDEHLHVYPTLEEALAQLPTTE</sequence>
<evidence type="ECO:0000313" key="4">
    <source>
        <dbReference type="EMBL" id="SFB50579.1"/>
    </source>
</evidence>
<reference evidence="5" key="1">
    <citation type="submission" date="2016-10" db="EMBL/GenBank/DDBJ databases">
        <authorList>
            <person name="Varghese N."/>
            <person name="Submissions S."/>
        </authorList>
    </citation>
    <scope>NUCLEOTIDE SEQUENCE [LARGE SCALE GENOMIC DNA]</scope>
    <source>
        <strain evidence="5">CGMCC 4.3568</strain>
    </source>
</reference>
<accession>A0A1I1BJK9</accession>
<gene>
    <name evidence="4" type="ORF">SAMN05216266_114206</name>
</gene>
<organism evidence="4 5">
    <name type="scientific">Amycolatopsis marina</name>
    <dbReference type="NCBI Taxonomy" id="490629"/>
    <lineage>
        <taxon>Bacteria</taxon>
        <taxon>Bacillati</taxon>
        <taxon>Actinomycetota</taxon>
        <taxon>Actinomycetes</taxon>
        <taxon>Pseudonocardiales</taxon>
        <taxon>Pseudonocardiaceae</taxon>
        <taxon>Amycolatopsis</taxon>
    </lineage>
</organism>
<dbReference type="SUPFAM" id="SSF52091">
    <property type="entry name" value="SpoIIaa-like"/>
    <property type="match status" value="1"/>
</dbReference>
<dbReference type="PANTHER" id="PTHR33495">
    <property type="entry name" value="ANTI-SIGMA FACTOR ANTAGONIST TM_1081-RELATED-RELATED"/>
    <property type="match status" value="1"/>
</dbReference>
<comment type="similarity">
    <text evidence="1 2">Belongs to the anti-sigma-factor antagonist family.</text>
</comment>
<dbReference type="InterPro" id="IPR002645">
    <property type="entry name" value="STAS_dom"/>
</dbReference>
<dbReference type="Pfam" id="PF01740">
    <property type="entry name" value="STAS"/>
    <property type="match status" value="1"/>
</dbReference>
<dbReference type="EMBL" id="FOKG01000014">
    <property type="protein sequence ID" value="SFB50579.1"/>
    <property type="molecule type" value="Genomic_DNA"/>
</dbReference>
<dbReference type="STRING" id="490629.SAMN05216266_114206"/>
<evidence type="ECO:0000259" key="3">
    <source>
        <dbReference type="PROSITE" id="PS50801"/>
    </source>
</evidence>
<evidence type="ECO:0000256" key="2">
    <source>
        <dbReference type="RuleBase" id="RU003749"/>
    </source>
</evidence>
<evidence type="ECO:0000256" key="1">
    <source>
        <dbReference type="ARBA" id="ARBA00009013"/>
    </source>
</evidence>
<name>A0A1I1BJK9_9PSEU</name>
<dbReference type="AlphaFoldDB" id="A0A1I1BJK9"/>
<evidence type="ECO:0000313" key="5">
    <source>
        <dbReference type="Proteomes" id="UP000243799"/>
    </source>
</evidence>
<protein>
    <recommendedName>
        <fullName evidence="2">Anti-sigma factor antagonist</fullName>
    </recommendedName>
</protein>
<dbReference type="InterPro" id="IPR003658">
    <property type="entry name" value="Anti-sigma_ant"/>
</dbReference>
<dbReference type="PANTHER" id="PTHR33495:SF2">
    <property type="entry name" value="ANTI-SIGMA FACTOR ANTAGONIST TM_1081-RELATED"/>
    <property type="match status" value="1"/>
</dbReference>
<dbReference type="OrthoDB" id="3696440at2"/>
<dbReference type="GO" id="GO:0043856">
    <property type="term" value="F:anti-sigma factor antagonist activity"/>
    <property type="evidence" value="ECO:0007669"/>
    <property type="project" value="InterPro"/>
</dbReference>
<proteinExistence type="inferred from homology"/>
<dbReference type="CDD" id="cd07043">
    <property type="entry name" value="STAS_anti-anti-sigma_factors"/>
    <property type="match status" value="1"/>
</dbReference>
<dbReference type="Proteomes" id="UP000243799">
    <property type="component" value="Unassembled WGS sequence"/>
</dbReference>
<dbReference type="InterPro" id="IPR036513">
    <property type="entry name" value="STAS_dom_sf"/>
</dbReference>
<keyword evidence="5" id="KW-1185">Reference proteome</keyword>
<dbReference type="RefSeq" id="WP_091675318.1">
    <property type="nucleotide sequence ID" value="NZ_FOKG01000014.1"/>
</dbReference>
<dbReference type="PROSITE" id="PS50801">
    <property type="entry name" value="STAS"/>
    <property type="match status" value="1"/>
</dbReference>
<dbReference type="NCBIfam" id="TIGR00377">
    <property type="entry name" value="ant_ant_sig"/>
    <property type="match status" value="1"/>
</dbReference>